<dbReference type="InterPro" id="IPR013761">
    <property type="entry name" value="SAM/pointed_sf"/>
</dbReference>
<feature type="region of interest" description="Disordered" evidence="1">
    <location>
        <begin position="742"/>
        <end position="919"/>
    </location>
</feature>
<dbReference type="PANTHER" id="PTHR24135:SF28">
    <property type="entry name" value="LD13733P"/>
    <property type="match status" value="1"/>
</dbReference>
<dbReference type="PANTHER" id="PTHR24135">
    <property type="entry name" value="SH3 AND MULTIPLE ANKYRIN REPEAT DOMAINS PROTEIN"/>
    <property type="match status" value="1"/>
</dbReference>
<dbReference type="GO" id="GO:0043197">
    <property type="term" value="C:dendritic spine"/>
    <property type="evidence" value="ECO:0007669"/>
    <property type="project" value="TreeGrafter"/>
</dbReference>
<feature type="compositionally biased region" description="Pro residues" evidence="1">
    <location>
        <begin position="835"/>
        <end position="846"/>
    </location>
</feature>
<dbReference type="GO" id="GO:0030160">
    <property type="term" value="F:synaptic receptor adaptor activity"/>
    <property type="evidence" value="ECO:0007669"/>
    <property type="project" value="TreeGrafter"/>
</dbReference>
<proteinExistence type="predicted"/>
<dbReference type="Gene3D" id="1.10.150.50">
    <property type="entry name" value="Transcription Factor, Ets-1"/>
    <property type="match status" value="1"/>
</dbReference>
<feature type="compositionally biased region" description="Acidic residues" evidence="1">
    <location>
        <begin position="367"/>
        <end position="380"/>
    </location>
</feature>
<dbReference type="InterPro" id="IPR051569">
    <property type="entry name" value="SHANK"/>
</dbReference>
<dbReference type="STRING" id="188477.A0A433TL22"/>
<protein>
    <recommendedName>
        <fullName evidence="2">SAM domain-containing protein</fullName>
    </recommendedName>
</protein>
<dbReference type="OrthoDB" id="445896at2759"/>
<evidence type="ECO:0000313" key="3">
    <source>
        <dbReference type="EMBL" id="RUS82225.1"/>
    </source>
</evidence>
<feature type="compositionally biased region" description="Polar residues" evidence="1">
    <location>
        <begin position="769"/>
        <end position="787"/>
    </location>
</feature>
<keyword evidence="4" id="KW-1185">Reference proteome</keyword>
<dbReference type="AlphaFoldDB" id="A0A433TL22"/>
<feature type="compositionally biased region" description="Polar residues" evidence="1">
    <location>
        <begin position="268"/>
        <end position="280"/>
    </location>
</feature>
<gene>
    <name evidence="3" type="ORF">EGW08_010001</name>
</gene>
<comment type="caution">
    <text evidence="3">The sequence shown here is derived from an EMBL/GenBank/DDBJ whole genome shotgun (WGS) entry which is preliminary data.</text>
</comment>
<feature type="compositionally biased region" description="Basic and acidic residues" evidence="1">
    <location>
        <begin position="606"/>
        <end position="622"/>
    </location>
</feature>
<feature type="compositionally biased region" description="Low complexity" evidence="1">
    <location>
        <begin position="470"/>
        <end position="490"/>
    </location>
</feature>
<dbReference type="EMBL" id="RQTK01000296">
    <property type="protein sequence ID" value="RUS82225.1"/>
    <property type="molecule type" value="Genomic_DNA"/>
</dbReference>
<feature type="compositionally biased region" description="Basic and acidic residues" evidence="1">
    <location>
        <begin position="356"/>
        <end position="366"/>
    </location>
</feature>
<dbReference type="Pfam" id="PF00536">
    <property type="entry name" value="SAM_1"/>
    <property type="match status" value="1"/>
</dbReference>
<feature type="compositionally biased region" description="Low complexity" evidence="1">
    <location>
        <begin position="635"/>
        <end position="667"/>
    </location>
</feature>
<feature type="region of interest" description="Disordered" evidence="1">
    <location>
        <begin position="601"/>
        <end position="725"/>
    </location>
</feature>
<feature type="region of interest" description="Disordered" evidence="1">
    <location>
        <begin position="1"/>
        <end position="31"/>
    </location>
</feature>
<dbReference type="PROSITE" id="PS50105">
    <property type="entry name" value="SAM_DOMAIN"/>
    <property type="match status" value="1"/>
</dbReference>
<dbReference type="SUPFAM" id="SSF47769">
    <property type="entry name" value="SAM/Pointed domain"/>
    <property type="match status" value="1"/>
</dbReference>
<organism evidence="3 4">
    <name type="scientific">Elysia chlorotica</name>
    <name type="common">Eastern emerald elysia</name>
    <name type="synonym">Sea slug</name>
    <dbReference type="NCBI Taxonomy" id="188477"/>
    <lineage>
        <taxon>Eukaryota</taxon>
        <taxon>Metazoa</taxon>
        <taxon>Spiralia</taxon>
        <taxon>Lophotrochozoa</taxon>
        <taxon>Mollusca</taxon>
        <taxon>Gastropoda</taxon>
        <taxon>Heterobranchia</taxon>
        <taxon>Euthyneura</taxon>
        <taxon>Panpulmonata</taxon>
        <taxon>Sacoglossa</taxon>
        <taxon>Placobranchoidea</taxon>
        <taxon>Plakobranchidae</taxon>
        <taxon>Elysia</taxon>
    </lineage>
</organism>
<evidence type="ECO:0000256" key="1">
    <source>
        <dbReference type="SAM" id="MobiDB-lite"/>
    </source>
</evidence>
<dbReference type="SMART" id="SM00454">
    <property type="entry name" value="SAM"/>
    <property type="match status" value="1"/>
</dbReference>
<feature type="compositionally biased region" description="Low complexity" evidence="1">
    <location>
        <begin position="716"/>
        <end position="725"/>
    </location>
</feature>
<dbReference type="InterPro" id="IPR001660">
    <property type="entry name" value="SAM"/>
</dbReference>
<feature type="compositionally biased region" description="Polar residues" evidence="1">
    <location>
        <begin position="21"/>
        <end position="31"/>
    </location>
</feature>
<name>A0A433TL22_ELYCH</name>
<evidence type="ECO:0000259" key="2">
    <source>
        <dbReference type="PROSITE" id="PS50105"/>
    </source>
</evidence>
<feature type="domain" description="SAM" evidence="2">
    <location>
        <begin position="986"/>
        <end position="1049"/>
    </location>
</feature>
<feature type="compositionally biased region" description="Low complexity" evidence="1">
    <location>
        <begin position="897"/>
        <end position="910"/>
    </location>
</feature>
<feature type="compositionally biased region" description="Polar residues" evidence="1">
    <location>
        <begin position="452"/>
        <end position="469"/>
    </location>
</feature>
<dbReference type="Proteomes" id="UP000271974">
    <property type="component" value="Unassembled WGS sequence"/>
</dbReference>
<sequence>MTLPSRKKQAAPLPPQRDPRTSLSYSKGNSKSMAEGLAEIEKLDAAIAEFEGQETIRRHSLHGLLDNAGGDPKVASVRASHSAKRVSVVDYDELLSGEAAGQVQGQAAGINARPAREYISPAEARIKKYHKKTPPPIMERTRSTPNLAAPMDDQLIISSNGHLPYKTNAIITGNGPGGSLNKTKAPMYHQRSASGNSTPELPDRHPVNGGRSGAPGGPPTPEVVRINTGAVKKSAANGSISSSSSNGIYANVSGLVGQGSSFRPPPNSAGSTSSRQQENSGPLPPPPEHTILKTTSSAQNRRQQLPMDSIIVEGGGSGSKGISFADQRVMEHAQQFIKKHPTATLLVTADIHASPEHGQDKALKEDDVFEPEPDYEDSGDEEKQAVSVGKQMVTSPLTSQGRRESTPSVNSSTSSTSVVRQNRGSVTVISISSNKSKSTQNTPTAAAVPSITAGNHSPAQSSMALNTRVSPGNSLASSRRSSAQSGVSGAEDAPARETSFFTSAQAPPAPPPPPPPGPPPPPDYSPGGTLTLKGRKEARAENPSPKPALPSQVSQEDILAAVANRKSRIETVGPKVSDVKASPIAKSTHELNQEALLAAVARRKSRMESEDKSLVDDIEAKLNRNKKLQAAKFNRSTSKVETSSTSSASSTTPAREPPSTKNNSSKAPAPPPPAKSSPPPAVQPKISNKEAPSTNTTTKPAGLSQGSSVQAKQGNGSSPSSPAGSAADYIALAERARLEYLKKKASGNMVATVSKKGPVEITPMGKKNSALSKDNQKPKTNGTTPVNKANGKSPVNPKEVKPESAKSEQNGNVPVKGVTVDHSHTEQTVNGGRPNSPPPGLVPLPPVGFQDVGDAASPPSVPRGVVIDILPPPSSFDVGLPSPPPPQSAGRQEDAASLVSSVSSLSTLSSEHGNSSGMKPGVSIEDMIAPPPPPPPAFDDMMVLNDQDMSFILPPPQFLEIDANANESKSLDKNSRPFANKSVGAWSCLDVLDWLDSLGLPQYRTSFAKAHVDGSKLLDMGRTEFIALGVTQVGHRMNLERSVKKLNIAASTNL</sequence>
<feature type="compositionally biased region" description="Polar residues" evidence="1">
    <location>
        <begin position="690"/>
        <end position="715"/>
    </location>
</feature>
<reference evidence="3 4" key="1">
    <citation type="submission" date="2019-01" db="EMBL/GenBank/DDBJ databases">
        <title>A draft genome assembly of the solar-powered sea slug Elysia chlorotica.</title>
        <authorList>
            <person name="Cai H."/>
            <person name="Li Q."/>
            <person name="Fang X."/>
            <person name="Li J."/>
            <person name="Curtis N.E."/>
            <person name="Altenburger A."/>
            <person name="Shibata T."/>
            <person name="Feng M."/>
            <person name="Maeda T."/>
            <person name="Schwartz J.A."/>
            <person name="Shigenobu S."/>
            <person name="Lundholm N."/>
            <person name="Nishiyama T."/>
            <person name="Yang H."/>
            <person name="Hasebe M."/>
            <person name="Li S."/>
            <person name="Pierce S.K."/>
            <person name="Wang J."/>
        </authorList>
    </citation>
    <scope>NUCLEOTIDE SEQUENCE [LARGE SCALE GENOMIC DNA]</scope>
    <source>
        <strain evidence="3">EC2010</strain>
        <tissue evidence="3">Whole organism of an adult</tissue>
    </source>
</reference>
<feature type="compositionally biased region" description="Pro residues" evidence="1">
    <location>
        <begin position="507"/>
        <end position="524"/>
    </location>
</feature>
<feature type="region of interest" description="Disordered" evidence="1">
    <location>
        <begin position="356"/>
        <end position="555"/>
    </location>
</feature>
<dbReference type="GO" id="GO:0045211">
    <property type="term" value="C:postsynaptic membrane"/>
    <property type="evidence" value="ECO:0007669"/>
    <property type="project" value="TreeGrafter"/>
</dbReference>
<feature type="region of interest" description="Disordered" evidence="1">
    <location>
        <begin position="174"/>
        <end position="224"/>
    </location>
</feature>
<evidence type="ECO:0000313" key="4">
    <source>
        <dbReference type="Proteomes" id="UP000271974"/>
    </source>
</evidence>
<feature type="compositionally biased region" description="Polar residues" evidence="1">
    <location>
        <begin position="292"/>
        <end position="303"/>
    </location>
</feature>
<feature type="compositionally biased region" description="Low complexity" evidence="1">
    <location>
        <begin position="406"/>
        <end position="419"/>
    </location>
</feature>
<dbReference type="GO" id="GO:0014069">
    <property type="term" value="C:postsynaptic density"/>
    <property type="evidence" value="ECO:0007669"/>
    <property type="project" value="TreeGrafter"/>
</dbReference>
<feature type="compositionally biased region" description="Pro residues" evidence="1">
    <location>
        <begin position="668"/>
        <end position="682"/>
    </location>
</feature>
<feature type="compositionally biased region" description="Polar residues" evidence="1">
    <location>
        <begin position="420"/>
        <end position="444"/>
    </location>
</feature>
<feature type="region of interest" description="Disordered" evidence="1">
    <location>
        <begin position="258"/>
        <end position="303"/>
    </location>
</feature>
<dbReference type="GO" id="GO:0035255">
    <property type="term" value="F:ionotropic glutamate receptor binding"/>
    <property type="evidence" value="ECO:0007669"/>
    <property type="project" value="TreeGrafter"/>
</dbReference>
<accession>A0A433TL22</accession>